<dbReference type="InterPro" id="IPR041614">
    <property type="entry name" value="DprA_WH"/>
</dbReference>
<dbReference type="Gene3D" id="3.40.50.450">
    <property type="match status" value="1"/>
</dbReference>
<dbReference type="PANTHER" id="PTHR43022">
    <property type="entry name" value="PROTEIN SMF"/>
    <property type="match status" value="1"/>
</dbReference>
<dbReference type="InterPro" id="IPR057666">
    <property type="entry name" value="DrpA_SLOG"/>
</dbReference>
<dbReference type="SUPFAM" id="SSF102405">
    <property type="entry name" value="MCP/YpsA-like"/>
    <property type="match status" value="1"/>
</dbReference>
<dbReference type="NCBIfam" id="TIGR00732">
    <property type="entry name" value="dprA"/>
    <property type="match status" value="1"/>
</dbReference>
<sequence>MTDALSRYLALASLRAGIGRMGKLALLEALPLEAIWQRAEQDSLPGWTPKQCQQLLTPDPAMLEQALSWQESAPDRHIVTLADPRYPLPLKAIADPPLVLFVEGQDAVLSQPAVAMVGSRNAALNSLALARSWSAELAEAGVVVISGLAVGIDGACHEGALTQGQTLAVQGCGLSHCYPKRHRALADRIRQNGALISEYWPVQPVRAHQFPQRNRIVSGLSYGVIVLEAGLKSGSLITARLAAEQGREVFAVPGSVDDPRRSGCHWLIQQGAKLATRPVDILEELLPQWREPASKRAALTNTDLPDPALLDRVGYEITPVDCLVQACGLTVGEVLEQLTELELDGRIAAVPGGYVRLRGG</sequence>
<dbReference type="Gene3D" id="1.10.10.10">
    <property type="entry name" value="Winged helix-like DNA-binding domain superfamily/Winged helix DNA-binding domain"/>
    <property type="match status" value="1"/>
</dbReference>
<evidence type="ECO:0000313" key="4">
    <source>
        <dbReference type="EMBL" id="GAA4895493.1"/>
    </source>
</evidence>
<comment type="similarity">
    <text evidence="1">Belongs to the DprA/Smf family.</text>
</comment>
<dbReference type="InterPro" id="IPR003488">
    <property type="entry name" value="DprA"/>
</dbReference>
<dbReference type="Proteomes" id="UP001499988">
    <property type="component" value="Unassembled WGS sequence"/>
</dbReference>
<evidence type="ECO:0000313" key="5">
    <source>
        <dbReference type="Proteomes" id="UP001499988"/>
    </source>
</evidence>
<accession>A0ABP9F7W6</accession>
<dbReference type="InterPro" id="IPR036388">
    <property type="entry name" value="WH-like_DNA-bd_sf"/>
</dbReference>
<evidence type="ECO:0000259" key="3">
    <source>
        <dbReference type="Pfam" id="PF17782"/>
    </source>
</evidence>
<comment type="caution">
    <text evidence="4">The sequence shown here is derived from an EMBL/GenBank/DDBJ whole genome shotgun (WGS) entry which is preliminary data.</text>
</comment>
<proteinExistence type="inferred from homology"/>
<dbReference type="Pfam" id="PF02481">
    <property type="entry name" value="DNA_processg_A"/>
    <property type="match status" value="1"/>
</dbReference>
<keyword evidence="5" id="KW-1185">Reference proteome</keyword>
<feature type="domain" description="DprA winged helix" evidence="3">
    <location>
        <begin position="295"/>
        <end position="353"/>
    </location>
</feature>
<feature type="domain" description="Smf/DprA SLOG" evidence="2">
    <location>
        <begin position="78"/>
        <end position="285"/>
    </location>
</feature>
<evidence type="ECO:0000259" key="2">
    <source>
        <dbReference type="Pfam" id="PF02481"/>
    </source>
</evidence>
<protein>
    <submittedName>
        <fullName evidence="4">DNA-processing protein DprA</fullName>
    </submittedName>
</protein>
<dbReference type="EMBL" id="BAABJZ010000095">
    <property type="protein sequence ID" value="GAA4895493.1"/>
    <property type="molecule type" value="Genomic_DNA"/>
</dbReference>
<dbReference type="Pfam" id="PF17782">
    <property type="entry name" value="WHD_DprA"/>
    <property type="match status" value="1"/>
</dbReference>
<name>A0ABP9F7W6_9GAMM</name>
<organism evidence="4 5">
    <name type="scientific">Ferrimonas pelagia</name>
    <dbReference type="NCBI Taxonomy" id="1177826"/>
    <lineage>
        <taxon>Bacteria</taxon>
        <taxon>Pseudomonadati</taxon>
        <taxon>Pseudomonadota</taxon>
        <taxon>Gammaproteobacteria</taxon>
        <taxon>Alteromonadales</taxon>
        <taxon>Ferrimonadaceae</taxon>
        <taxon>Ferrimonas</taxon>
    </lineage>
</organism>
<evidence type="ECO:0000256" key="1">
    <source>
        <dbReference type="ARBA" id="ARBA00006525"/>
    </source>
</evidence>
<gene>
    <name evidence="4" type="primary">dprA</name>
    <name evidence="4" type="ORF">GCM10023333_30850</name>
</gene>
<dbReference type="PANTHER" id="PTHR43022:SF1">
    <property type="entry name" value="PROTEIN SMF"/>
    <property type="match status" value="1"/>
</dbReference>
<reference evidence="5" key="1">
    <citation type="journal article" date="2019" name="Int. J. Syst. Evol. Microbiol.">
        <title>The Global Catalogue of Microorganisms (GCM) 10K type strain sequencing project: providing services to taxonomists for standard genome sequencing and annotation.</title>
        <authorList>
            <consortium name="The Broad Institute Genomics Platform"/>
            <consortium name="The Broad Institute Genome Sequencing Center for Infectious Disease"/>
            <person name="Wu L."/>
            <person name="Ma J."/>
        </authorList>
    </citation>
    <scope>NUCLEOTIDE SEQUENCE [LARGE SCALE GENOMIC DNA]</scope>
    <source>
        <strain evidence="5">JCM 18401</strain>
    </source>
</reference>
<dbReference type="RefSeq" id="WP_345336342.1">
    <property type="nucleotide sequence ID" value="NZ_BAABJZ010000095.1"/>
</dbReference>